<proteinExistence type="inferred from homology"/>
<keyword evidence="5" id="KW-0963">Cytoplasm</keyword>
<evidence type="ECO:0000256" key="2">
    <source>
        <dbReference type="ARBA" id="ARBA00004496"/>
    </source>
</evidence>
<protein>
    <recommendedName>
        <fullName evidence="4">CCR4-NOT transcription complex subunit 11</fullName>
    </recommendedName>
</protein>
<name>A0A6A0H0N9_HYAAZ</name>
<reference evidence="11" key="2">
    <citation type="journal article" date="2018" name="Environ. Sci. Technol.">
        <title>The Toxicogenome of Hyalella azteca: A Model for Sediment Ecotoxicology and Evolutionary Toxicology.</title>
        <authorList>
            <person name="Poynton H.C."/>
            <person name="Hasenbein S."/>
            <person name="Benoit J.B."/>
            <person name="Sepulveda M.S."/>
            <person name="Poelchau M.F."/>
            <person name="Hughes D.S.T."/>
            <person name="Murali S.C."/>
            <person name="Chen S."/>
            <person name="Glastad K.M."/>
            <person name="Goodisman M.A.D."/>
            <person name="Werren J.H."/>
            <person name="Vineis J.H."/>
            <person name="Bowen J.L."/>
            <person name="Friedrich M."/>
            <person name="Jones J."/>
            <person name="Robertson H.M."/>
            <person name="Feyereisen R."/>
            <person name="Mechler-Hickson A."/>
            <person name="Mathers N."/>
            <person name="Lee C.E."/>
            <person name="Colbourne J.K."/>
            <person name="Biales A."/>
            <person name="Johnston J.S."/>
            <person name="Wellborn G.A."/>
            <person name="Rosendale A.J."/>
            <person name="Cridge A.G."/>
            <person name="Munoz-Torres M.C."/>
            <person name="Bain P.A."/>
            <person name="Manny A.R."/>
            <person name="Major K.M."/>
            <person name="Lambert F.N."/>
            <person name="Vulpe C.D."/>
            <person name="Tuck P."/>
            <person name="Blalock B.J."/>
            <person name="Lin Y.Y."/>
            <person name="Smith M.E."/>
            <person name="Ochoa-Acuna H."/>
            <person name="Chen M.M."/>
            <person name="Childers C.P."/>
            <person name="Qu J."/>
            <person name="Dugan S."/>
            <person name="Lee S.L."/>
            <person name="Chao H."/>
            <person name="Dinh H."/>
            <person name="Han Y."/>
            <person name="Doddapaneni H."/>
            <person name="Worley K.C."/>
            <person name="Muzny D.M."/>
            <person name="Gibbs R.A."/>
            <person name="Richards S."/>
        </authorList>
    </citation>
    <scope>NUCLEOTIDE SEQUENCE</scope>
    <source>
        <strain evidence="11">HAZT.00-mixed</strain>
        <tissue evidence="11">Whole organism</tissue>
    </source>
</reference>
<dbReference type="PANTHER" id="PTHR15975:SF0">
    <property type="entry name" value="CCR4-NOT TRANSCRIPTION COMPLEX SUBUNIT 11"/>
    <property type="match status" value="1"/>
</dbReference>
<feature type="compositionally biased region" description="Low complexity" evidence="10">
    <location>
        <begin position="245"/>
        <end position="254"/>
    </location>
</feature>
<dbReference type="GO" id="GO:0005634">
    <property type="term" value="C:nucleus"/>
    <property type="evidence" value="ECO:0007669"/>
    <property type="project" value="UniProtKB-SubCell"/>
</dbReference>
<evidence type="ECO:0000256" key="5">
    <source>
        <dbReference type="ARBA" id="ARBA00022490"/>
    </source>
</evidence>
<keyword evidence="9" id="KW-0539">Nucleus</keyword>
<evidence type="ECO:0000256" key="3">
    <source>
        <dbReference type="ARBA" id="ARBA00008030"/>
    </source>
</evidence>
<accession>A0A6A0H0N9</accession>
<dbReference type="AlphaFoldDB" id="A0A6A0H0N9"/>
<dbReference type="EMBL" id="JQDR03010287">
    <property type="protein sequence ID" value="KAA0194481.1"/>
    <property type="molecule type" value="Genomic_DNA"/>
</dbReference>
<dbReference type="GO" id="GO:0031047">
    <property type="term" value="P:regulatory ncRNA-mediated gene silencing"/>
    <property type="evidence" value="ECO:0007669"/>
    <property type="project" value="UniProtKB-KW"/>
</dbReference>
<comment type="caution">
    <text evidence="11">The sequence shown here is derived from an EMBL/GenBank/DDBJ whole genome shotgun (WGS) entry which is preliminary data.</text>
</comment>
<dbReference type="GO" id="GO:0005737">
    <property type="term" value="C:cytoplasm"/>
    <property type="evidence" value="ECO:0007669"/>
    <property type="project" value="UniProtKB-SubCell"/>
</dbReference>
<feature type="region of interest" description="Disordered" evidence="10">
    <location>
        <begin position="245"/>
        <end position="276"/>
    </location>
</feature>
<evidence type="ECO:0000256" key="6">
    <source>
        <dbReference type="ARBA" id="ARBA00023015"/>
    </source>
</evidence>
<reference evidence="11" key="1">
    <citation type="submission" date="2014-08" db="EMBL/GenBank/DDBJ databases">
        <authorList>
            <person name="Murali S."/>
            <person name="Richards S."/>
            <person name="Bandaranaike D."/>
            <person name="Bellair M."/>
            <person name="Blankenburg K."/>
            <person name="Chao H."/>
            <person name="Dinh H."/>
            <person name="Doddapaneni H."/>
            <person name="Dugan-Rocha S."/>
            <person name="Elkadiri S."/>
            <person name="Gnanaolivu R."/>
            <person name="Hughes D."/>
            <person name="Lee S."/>
            <person name="Li M."/>
            <person name="Ming W."/>
            <person name="Munidasa M."/>
            <person name="Muniz J."/>
            <person name="Nguyen L."/>
            <person name="Osuji N."/>
            <person name="Pu L.-L."/>
            <person name="Puazo M."/>
            <person name="Skinner E."/>
            <person name="Qu C."/>
            <person name="Quiroz J."/>
            <person name="Raj R."/>
            <person name="Weissenberger G."/>
            <person name="Xin Y."/>
            <person name="Zou X."/>
            <person name="Han Y."/>
            <person name="Worley K."/>
            <person name="Muzny D."/>
            <person name="Gibbs R."/>
        </authorList>
    </citation>
    <scope>NUCLEOTIDE SEQUENCE</scope>
    <source>
        <strain evidence="11">HAZT.00-mixed</strain>
        <tissue evidence="11">Whole organism</tissue>
    </source>
</reference>
<dbReference type="GO" id="GO:0030014">
    <property type="term" value="C:CCR4-NOT complex"/>
    <property type="evidence" value="ECO:0007669"/>
    <property type="project" value="InterPro"/>
</dbReference>
<organism evidence="11">
    <name type="scientific">Hyalella azteca</name>
    <name type="common">Amphipod</name>
    <dbReference type="NCBI Taxonomy" id="294128"/>
    <lineage>
        <taxon>Eukaryota</taxon>
        <taxon>Metazoa</taxon>
        <taxon>Ecdysozoa</taxon>
        <taxon>Arthropoda</taxon>
        <taxon>Crustacea</taxon>
        <taxon>Multicrustacea</taxon>
        <taxon>Malacostraca</taxon>
        <taxon>Eumalacostraca</taxon>
        <taxon>Peracarida</taxon>
        <taxon>Amphipoda</taxon>
        <taxon>Senticaudata</taxon>
        <taxon>Talitrida</taxon>
        <taxon>Talitroidea</taxon>
        <taxon>Hyalellidae</taxon>
        <taxon>Hyalella</taxon>
    </lineage>
</organism>
<dbReference type="InterPro" id="IPR019312">
    <property type="entry name" value="CNOT11"/>
</dbReference>
<dbReference type="PANTHER" id="PTHR15975">
    <property type="entry name" value="CCR4-NOT TRANSCRIPTION COMPLEX SUBUNIT 11"/>
    <property type="match status" value="1"/>
</dbReference>
<sequence>MPELLRPPPPVTISPDELVWLESCHQEAEEEICYDASMCVTSEGDTEARRLMGRAFKETLSIPQLQLLLAHLQRDPRLVYRTGLTPQKKVSGNNDAVGPEAVYITGLTPQKLPVLVEHNPLIAIEFLLRVMQTKQLTDYLNVLVNMEMSLHSMEVVNRLTTAVELPPEFIHLYITNCISTCGTIKDRYMQNRLVRLVCVFLQSLIRNKIINVKNLCVEVQSFCIEFSRIREAAALFKLIKQLDSSESSSSGASANPDTSQPSVTCLAPPTADSRNQ</sequence>
<gene>
    <name evidence="11" type="ORF">HAZT_HAZT001518</name>
</gene>
<dbReference type="Proteomes" id="UP000711488">
    <property type="component" value="Unassembled WGS sequence"/>
</dbReference>
<evidence type="ECO:0000256" key="8">
    <source>
        <dbReference type="ARBA" id="ARBA00023163"/>
    </source>
</evidence>
<evidence type="ECO:0000256" key="10">
    <source>
        <dbReference type="SAM" id="MobiDB-lite"/>
    </source>
</evidence>
<keyword evidence="7" id="KW-0943">RNA-mediated gene silencing</keyword>
<comment type="subcellular location">
    <subcellularLocation>
        <location evidence="2">Cytoplasm</location>
    </subcellularLocation>
    <subcellularLocation>
        <location evidence="1">Nucleus</location>
    </subcellularLocation>
</comment>
<evidence type="ECO:0000256" key="7">
    <source>
        <dbReference type="ARBA" id="ARBA00023158"/>
    </source>
</evidence>
<evidence type="ECO:0000313" key="11">
    <source>
        <dbReference type="EMBL" id="KAA0194481.1"/>
    </source>
</evidence>
<keyword evidence="8" id="KW-0804">Transcription</keyword>
<evidence type="ECO:0000256" key="1">
    <source>
        <dbReference type="ARBA" id="ARBA00004123"/>
    </source>
</evidence>
<dbReference type="OrthoDB" id="10265389at2759"/>
<reference evidence="11" key="3">
    <citation type="submission" date="2019-06" db="EMBL/GenBank/DDBJ databases">
        <authorList>
            <person name="Poynton C."/>
            <person name="Hasenbein S."/>
            <person name="Benoit J.B."/>
            <person name="Sepulveda M.S."/>
            <person name="Poelchau M.F."/>
            <person name="Murali S.C."/>
            <person name="Chen S."/>
            <person name="Glastad K.M."/>
            <person name="Werren J.H."/>
            <person name="Vineis J.H."/>
            <person name="Bowen J.L."/>
            <person name="Friedrich M."/>
            <person name="Jones J."/>
            <person name="Robertson H.M."/>
            <person name="Feyereisen R."/>
            <person name="Mechler-Hickson A."/>
            <person name="Mathers N."/>
            <person name="Lee C.E."/>
            <person name="Colbourne J.K."/>
            <person name="Biales A."/>
            <person name="Johnston J.S."/>
            <person name="Wellborn G.A."/>
            <person name="Rosendale A.J."/>
            <person name="Cridge A.G."/>
            <person name="Munoz-Torres M.C."/>
            <person name="Bain P.A."/>
            <person name="Manny A.R."/>
            <person name="Major K.M."/>
            <person name="Lambert F.N."/>
            <person name="Vulpe C.D."/>
            <person name="Tuck P."/>
            <person name="Blalock B.J."/>
            <person name="Lin Y.-Y."/>
            <person name="Smith M.E."/>
            <person name="Ochoa-Acuna H."/>
            <person name="Chen M.-J.M."/>
            <person name="Childers C.P."/>
            <person name="Qu J."/>
            <person name="Dugan S."/>
            <person name="Lee S.L."/>
            <person name="Chao H."/>
            <person name="Dinh H."/>
            <person name="Han Y."/>
            <person name="Doddapaneni H."/>
            <person name="Worley K.C."/>
            <person name="Muzny D.M."/>
            <person name="Gibbs R.A."/>
            <person name="Richards S."/>
        </authorList>
    </citation>
    <scope>NUCLEOTIDE SEQUENCE</scope>
    <source>
        <strain evidence="11">HAZT.00-mixed</strain>
        <tissue evidence="11">Whole organism</tissue>
    </source>
</reference>
<keyword evidence="6" id="KW-0805">Transcription regulation</keyword>
<evidence type="ECO:0000256" key="9">
    <source>
        <dbReference type="ARBA" id="ARBA00023242"/>
    </source>
</evidence>
<comment type="similarity">
    <text evidence="3">Belongs to the CNOT11 family.</text>
</comment>
<dbReference type="Pfam" id="PF10155">
    <property type="entry name" value="CNOT11"/>
    <property type="match status" value="1"/>
</dbReference>
<evidence type="ECO:0000256" key="4">
    <source>
        <dbReference type="ARBA" id="ARBA00014872"/>
    </source>
</evidence>